<dbReference type="InterPro" id="IPR029044">
    <property type="entry name" value="Nucleotide-diphossugar_trans"/>
</dbReference>
<evidence type="ECO:0000313" key="3">
    <source>
        <dbReference type="Proteomes" id="UP000003100"/>
    </source>
</evidence>
<feature type="domain" description="MobA-like NTP transferase" evidence="1">
    <location>
        <begin position="6"/>
        <end position="167"/>
    </location>
</feature>
<dbReference type="SUPFAM" id="SSF53448">
    <property type="entry name" value="Nucleotide-diphospho-sugar transferases"/>
    <property type="match status" value="1"/>
</dbReference>
<dbReference type="EMBL" id="ACBZ01000027">
    <property type="protein sequence ID" value="EEG50350.1"/>
    <property type="molecule type" value="Genomic_DNA"/>
</dbReference>
<comment type="caution">
    <text evidence="2">The sequence shown here is derived from an EMBL/GenBank/DDBJ whole genome shotgun (WGS) entry which is preliminary data.</text>
</comment>
<dbReference type="GeneID" id="86821948"/>
<keyword evidence="3" id="KW-1185">Reference proteome</keyword>
<reference evidence="2 3" key="1">
    <citation type="submission" date="2009-01" db="EMBL/GenBank/DDBJ databases">
        <authorList>
            <person name="Fulton L."/>
            <person name="Clifton S."/>
            <person name="Fulton B."/>
            <person name="Xu J."/>
            <person name="Minx P."/>
            <person name="Pepin K.H."/>
            <person name="Johnson M."/>
            <person name="Bhonagiri V."/>
            <person name="Nash W.E."/>
            <person name="Mardis E.R."/>
            <person name="Wilson R.K."/>
        </authorList>
    </citation>
    <scope>NUCLEOTIDE SEQUENCE [LARGE SCALE GENOMIC DNA]</scope>
    <source>
        <strain evidence="3">DSM 10507 / JCM 14656 / S5a33</strain>
    </source>
</reference>
<dbReference type="PANTHER" id="PTHR43777:SF1">
    <property type="entry name" value="MOLYBDENUM COFACTOR CYTIDYLYLTRANSFERASE"/>
    <property type="match status" value="1"/>
</dbReference>
<dbReference type="Proteomes" id="UP000003100">
    <property type="component" value="Unassembled WGS sequence"/>
</dbReference>
<dbReference type="CDD" id="cd04182">
    <property type="entry name" value="GT_2_like_f"/>
    <property type="match status" value="1"/>
</dbReference>
<dbReference type="Pfam" id="PF12804">
    <property type="entry name" value="NTP_transf_3"/>
    <property type="match status" value="1"/>
</dbReference>
<dbReference type="PATRIC" id="fig|476272.21.peg.3766"/>
<accession>C0CIU7</accession>
<dbReference type="AlphaFoldDB" id="C0CIU7"/>
<dbReference type="InterPro" id="IPR025877">
    <property type="entry name" value="MobA-like_NTP_Trfase"/>
</dbReference>
<gene>
    <name evidence="2" type="ORF">RUMHYD_00764</name>
</gene>
<dbReference type="eggNOG" id="COG2068">
    <property type="taxonomic scope" value="Bacteria"/>
</dbReference>
<sequence>MRLNLIYLAAGNSRRFGENKLLFQIRGKPLYRYGLERLMEICERYPQWKLTVVTQYEEIYREVRRLPVWAVFSPKSRQGISHSIRAGILEGSGEEGKGGFVFFVADQPWMSSETLEGFLKAVEEKKPLLGCISYRGCAGNPVYFSESMREELLALRGEQGGRTILKGKEAQTFFYEAASERELEDLDYRPEETLAFLR</sequence>
<evidence type="ECO:0000313" key="2">
    <source>
        <dbReference type="EMBL" id="EEG50350.1"/>
    </source>
</evidence>
<organism evidence="2 3">
    <name type="scientific">Blautia hydrogenotrophica (strain DSM 10507 / JCM 14656 / S5a33)</name>
    <name type="common">Ruminococcus hydrogenotrophicus</name>
    <dbReference type="NCBI Taxonomy" id="476272"/>
    <lineage>
        <taxon>Bacteria</taxon>
        <taxon>Bacillati</taxon>
        <taxon>Bacillota</taxon>
        <taxon>Clostridia</taxon>
        <taxon>Lachnospirales</taxon>
        <taxon>Lachnospiraceae</taxon>
        <taxon>Blautia</taxon>
    </lineage>
</organism>
<proteinExistence type="predicted"/>
<dbReference type="Gene3D" id="3.90.550.10">
    <property type="entry name" value="Spore Coat Polysaccharide Biosynthesis Protein SpsA, Chain A"/>
    <property type="match status" value="1"/>
</dbReference>
<dbReference type="PANTHER" id="PTHR43777">
    <property type="entry name" value="MOLYBDENUM COFACTOR CYTIDYLYLTRANSFERASE"/>
    <property type="match status" value="1"/>
</dbReference>
<dbReference type="HOGENOM" id="CLU_061980_1_0_9"/>
<evidence type="ECO:0000259" key="1">
    <source>
        <dbReference type="Pfam" id="PF12804"/>
    </source>
</evidence>
<dbReference type="GO" id="GO:0016779">
    <property type="term" value="F:nucleotidyltransferase activity"/>
    <property type="evidence" value="ECO:0007669"/>
    <property type="project" value="UniProtKB-ARBA"/>
</dbReference>
<protein>
    <recommendedName>
        <fullName evidence="1">MobA-like NTP transferase domain-containing protein</fullName>
    </recommendedName>
</protein>
<reference evidence="2 3" key="2">
    <citation type="submission" date="2009-02" db="EMBL/GenBank/DDBJ databases">
        <title>Draft genome sequence of Blautia hydrogenotrophica DSM 10507 (Ruminococcus hydrogenotrophicus DSM 10507).</title>
        <authorList>
            <person name="Sudarsanam P."/>
            <person name="Ley R."/>
            <person name="Guruge J."/>
            <person name="Turnbaugh P.J."/>
            <person name="Mahowald M."/>
            <person name="Liep D."/>
            <person name="Gordon J."/>
        </authorList>
    </citation>
    <scope>NUCLEOTIDE SEQUENCE [LARGE SCALE GENOMIC DNA]</scope>
    <source>
        <strain evidence="3">DSM 10507 / JCM 14656 / S5a33</strain>
    </source>
</reference>
<name>C0CIU7_BLAHS</name>
<dbReference type="RefSeq" id="WP_005946220.1">
    <property type="nucleotide sequence ID" value="NZ_CP136423.1"/>
</dbReference>